<dbReference type="OrthoDB" id="6153892at2759"/>
<feature type="domain" description="Helitron helicase-like" evidence="2">
    <location>
        <begin position="581"/>
        <end position="699"/>
    </location>
</feature>
<reference evidence="3" key="1">
    <citation type="submission" date="2021-01" db="EMBL/GenBank/DDBJ databases">
        <authorList>
            <person name="Li R."/>
            <person name="Bekaert M."/>
        </authorList>
    </citation>
    <scope>NUCLEOTIDE SEQUENCE</scope>
    <source>
        <strain evidence="3">Farmed</strain>
    </source>
</reference>
<feature type="compositionally biased region" description="Polar residues" evidence="1">
    <location>
        <begin position="137"/>
        <end position="148"/>
    </location>
</feature>
<organism evidence="3 4">
    <name type="scientific">Acanthosepion pharaonis</name>
    <name type="common">Pharaoh cuttlefish</name>
    <name type="synonym">Sepia pharaonis</name>
    <dbReference type="NCBI Taxonomy" id="158019"/>
    <lineage>
        <taxon>Eukaryota</taxon>
        <taxon>Metazoa</taxon>
        <taxon>Spiralia</taxon>
        <taxon>Lophotrochozoa</taxon>
        <taxon>Mollusca</taxon>
        <taxon>Cephalopoda</taxon>
        <taxon>Coleoidea</taxon>
        <taxon>Decapodiformes</taxon>
        <taxon>Sepiida</taxon>
        <taxon>Sepiina</taxon>
        <taxon>Sepiidae</taxon>
        <taxon>Acanthosepion</taxon>
    </lineage>
</organism>
<dbReference type="PANTHER" id="PTHR45786:SF74">
    <property type="entry name" value="ATP-DEPENDENT DNA HELICASE"/>
    <property type="match status" value="1"/>
</dbReference>
<sequence>MGGIFMIRIFQQAIFLSVYLSVIPLFLLRTASIHALTQQDTQYSLKREGYSLSLLSRKVCVERGRSLLPTFPYINDSDIYRDFLFRWPIFFNREWNVTQGYTLFDVFTVWMPPKRRKFLGRRTAAASAARAARASETPEQTSLRLSQMASSSAARLSMESAAARTERLASAASTMSSRRTRLSVEERSLQNSQGAVRVARLRASQSPAQKTLRRLRDACSRSLESPEQTTSRHHRNTRATAASRALEQPQETAHRRFRNALSTASARALESPAQTTVRRIINARSTASARALESPAQTTVRRVRNARSTASARVAENSEVRRQRLENISSFRASLNGWAGEQPGLCCSGGKIKLPSLDEPPQPLRDLLLGTTSESTHFLEAIRKYNCCFQMTSFGAKAISEWGWMPTFKVQGQVYHLMGSLLADQGEPPQFLQIYFLADYNEQVDARLGILPSDISIGPRRDILFRLQDMLHETNSYIRSLQFALQNNSLPSFSVFIDADRRSHGEHAPVCNEIAAVIHGEEHNSRDIVIKYRGGGLRRISETHRSYDCLQYPLLFPYGSDGYHFKIPIYQASSDSMSTSKTVFMCRQLFLQFAVDMVAKMESERLGFIKLNQSKLRIDSYIHLCDGLRSDGDRRNLGKPCILPSSYTGGPRYMHERAQDAMTYVRHCGRPDLFITFTCNPKWVDITRELFPETQTATDGYPLYRRRSPAEGGRTVTVKGHTLDNRWVVPYCPLLSKTFGAHINVEYCHLVKSIKYICKYVNKGSDAAVFGVRRDN</sequence>
<evidence type="ECO:0000256" key="1">
    <source>
        <dbReference type="SAM" id="MobiDB-lite"/>
    </source>
</evidence>
<dbReference type="Pfam" id="PF14214">
    <property type="entry name" value="Helitron_like_N"/>
    <property type="match status" value="1"/>
</dbReference>
<evidence type="ECO:0000313" key="3">
    <source>
        <dbReference type="EMBL" id="CAE1323911.1"/>
    </source>
</evidence>
<evidence type="ECO:0000313" key="4">
    <source>
        <dbReference type="Proteomes" id="UP000597762"/>
    </source>
</evidence>
<comment type="caution">
    <text evidence="3">The sequence shown here is derived from an EMBL/GenBank/DDBJ whole genome shotgun (WGS) entry which is preliminary data.</text>
</comment>
<feature type="region of interest" description="Disordered" evidence="1">
    <location>
        <begin position="165"/>
        <end position="258"/>
    </location>
</feature>
<dbReference type="InterPro" id="IPR025476">
    <property type="entry name" value="Helitron_helicase-like"/>
</dbReference>
<feature type="region of interest" description="Disordered" evidence="1">
    <location>
        <begin position="129"/>
        <end position="148"/>
    </location>
</feature>
<dbReference type="PANTHER" id="PTHR45786">
    <property type="entry name" value="DNA BINDING PROTEIN-LIKE"/>
    <property type="match status" value="1"/>
</dbReference>
<name>A0A812EHC1_ACAPH</name>
<dbReference type="AlphaFoldDB" id="A0A812EHC1"/>
<accession>A0A812EHC1</accession>
<protein>
    <recommendedName>
        <fullName evidence="2">Helitron helicase-like domain-containing protein</fullName>
    </recommendedName>
</protein>
<evidence type="ECO:0000259" key="2">
    <source>
        <dbReference type="Pfam" id="PF14214"/>
    </source>
</evidence>
<dbReference type="Proteomes" id="UP000597762">
    <property type="component" value="Unassembled WGS sequence"/>
</dbReference>
<keyword evidence="4" id="KW-1185">Reference proteome</keyword>
<gene>
    <name evidence="3" type="ORF">SPHA_73733</name>
</gene>
<feature type="compositionally biased region" description="Low complexity" evidence="1">
    <location>
        <begin position="165"/>
        <end position="177"/>
    </location>
</feature>
<dbReference type="EMBL" id="CAHIKZ030005388">
    <property type="protein sequence ID" value="CAE1323911.1"/>
    <property type="molecule type" value="Genomic_DNA"/>
</dbReference>
<proteinExistence type="predicted"/>